<protein>
    <submittedName>
        <fullName evidence="1">Uncharacterized protein</fullName>
    </submittedName>
</protein>
<gene>
    <name evidence="1" type="ORF">QE152_g17928</name>
</gene>
<name>A0AAW1L1C6_POPJA</name>
<organism evidence="1 2">
    <name type="scientific">Popillia japonica</name>
    <name type="common">Japanese beetle</name>
    <dbReference type="NCBI Taxonomy" id="7064"/>
    <lineage>
        <taxon>Eukaryota</taxon>
        <taxon>Metazoa</taxon>
        <taxon>Ecdysozoa</taxon>
        <taxon>Arthropoda</taxon>
        <taxon>Hexapoda</taxon>
        <taxon>Insecta</taxon>
        <taxon>Pterygota</taxon>
        <taxon>Neoptera</taxon>
        <taxon>Endopterygota</taxon>
        <taxon>Coleoptera</taxon>
        <taxon>Polyphaga</taxon>
        <taxon>Scarabaeiformia</taxon>
        <taxon>Scarabaeidae</taxon>
        <taxon>Rutelinae</taxon>
        <taxon>Popillia</taxon>
    </lineage>
</organism>
<evidence type="ECO:0000313" key="1">
    <source>
        <dbReference type="EMBL" id="KAK9728526.1"/>
    </source>
</evidence>
<dbReference type="Proteomes" id="UP001458880">
    <property type="component" value="Unassembled WGS sequence"/>
</dbReference>
<reference evidence="1 2" key="1">
    <citation type="journal article" date="2024" name="BMC Genomics">
        <title>De novo assembly and annotation of Popillia japonica's genome with initial clues to its potential as an invasive pest.</title>
        <authorList>
            <person name="Cucini C."/>
            <person name="Boschi S."/>
            <person name="Funari R."/>
            <person name="Cardaioli E."/>
            <person name="Iannotti N."/>
            <person name="Marturano G."/>
            <person name="Paoli F."/>
            <person name="Bruttini M."/>
            <person name="Carapelli A."/>
            <person name="Frati F."/>
            <person name="Nardi F."/>
        </authorList>
    </citation>
    <scope>NUCLEOTIDE SEQUENCE [LARGE SCALE GENOMIC DNA]</scope>
    <source>
        <strain evidence="1">DMR45628</strain>
    </source>
</reference>
<comment type="caution">
    <text evidence="1">The sequence shown here is derived from an EMBL/GenBank/DDBJ whole genome shotgun (WGS) entry which is preliminary data.</text>
</comment>
<accession>A0AAW1L1C6</accession>
<keyword evidence="2" id="KW-1185">Reference proteome</keyword>
<evidence type="ECO:0000313" key="2">
    <source>
        <dbReference type="Proteomes" id="UP001458880"/>
    </source>
</evidence>
<dbReference type="EMBL" id="JASPKY010000169">
    <property type="protein sequence ID" value="KAK9728526.1"/>
    <property type="molecule type" value="Genomic_DNA"/>
</dbReference>
<dbReference type="AlphaFoldDB" id="A0AAW1L1C6"/>
<proteinExistence type="predicted"/>
<sequence>MKRPPNRRRRKEIRTSTRRELNRCEAHISLANAAFFACISGTSWTVAKNVNETRELRRSRLGVRPPNTGTVMDIINCDHVLRRQVSQRHKKCQLFL</sequence>